<evidence type="ECO:0000256" key="6">
    <source>
        <dbReference type="ARBA" id="ARBA00022989"/>
    </source>
</evidence>
<dbReference type="PROSITE" id="PS50263">
    <property type="entry name" value="CN_HYDROLASE"/>
    <property type="match status" value="1"/>
</dbReference>
<sequence>MKDWLLPRVFVPGVSTAVLLWLSLPGGGELWPLLFFALIPFLLALRKSSVRQAIWLGLWCGLAHYLLLLYWIVIVLGRYGGVPLPLAVGALFLLASYMAFYFVVFALVAHRLFHWPRPFFVLLALPALWVGLDWVRSWLLTGLPWMDLGYGLAGVPWLLQSADIWGHHGLTWLIVLVNVLLASVIAAKGRKQLPLWGTVLLIFMLVAAYSSWRWLQLEKQVAAAETLRVGLVQGNIEQDMKWSPEWQQRTVDRYVEASRKLAAEQRPDLIIWPEAALPFYPIDHELLAPVQVMGRETGVPLLTGAPWYELDYEQEKVHFYNSALLQDTNGFFAQRYDKSHLVPFGEYVPLRRFLFFLKPLVETIGDFTVGSNAQALACEQARIGVLICFESIFPGLARKQVKGGATLLVNLTNDAWYGRSSAPHQNLAMAVLRSVENRRSLVRAANTGISAFIDPFGRVGGPSPLFDEWSGVADVALMEESSFYMQGGYLFAPICLLSGIVALFMAVFRGGAYSGGSGSRLEIVSR</sequence>
<name>A0A8J6N7Y3_9BACT</name>
<dbReference type="InterPro" id="IPR036526">
    <property type="entry name" value="C-N_Hydrolase_sf"/>
</dbReference>
<dbReference type="GO" id="GO:0005886">
    <property type="term" value="C:plasma membrane"/>
    <property type="evidence" value="ECO:0007669"/>
    <property type="project" value="UniProtKB-SubCell"/>
</dbReference>
<dbReference type="InterPro" id="IPR004563">
    <property type="entry name" value="Apolipo_AcylTrfase"/>
</dbReference>
<dbReference type="InterPro" id="IPR045378">
    <property type="entry name" value="LNT_N"/>
</dbReference>
<keyword evidence="8 9" id="KW-0012">Acyltransferase</keyword>
<dbReference type="NCBIfam" id="TIGR00546">
    <property type="entry name" value="lnt"/>
    <property type="match status" value="1"/>
</dbReference>
<feature type="transmembrane region" description="Helical" evidence="9">
    <location>
        <begin position="30"/>
        <end position="46"/>
    </location>
</feature>
<dbReference type="SUPFAM" id="SSF56317">
    <property type="entry name" value="Carbon-nitrogen hydrolase"/>
    <property type="match status" value="1"/>
</dbReference>
<evidence type="ECO:0000313" key="12">
    <source>
        <dbReference type="Proteomes" id="UP000599024"/>
    </source>
</evidence>
<feature type="transmembrane region" description="Helical" evidence="9">
    <location>
        <begin position="86"/>
        <end position="108"/>
    </location>
</feature>
<dbReference type="Gene3D" id="3.60.110.10">
    <property type="entry name" value="Carbon-nitrogen hydrolase"/>
    <property type="match status" value="1"/>
</dbReference>
<evidence type="ECO:0000256" key="2">
    <source>
        <dbReference type="ARBA" id="ARBA00010065"/>
    </source>
</evidence>
<dbReference type="Pfam" id="PF20154">
    <property type="entry name" value="LNT_N"/>
    <property type="match status" value="1"/>
</dbReference>
<dbReference type="GO" id="GO:0042158">
    <property type="term" value="P:lipoprotein biosynthetic process"/>
    <property type="evidence" value="ECO:0007669"/>
    <property type="project" value="UniProtKB-UniRule"/>
</dbReference>
<comment type="similarity">
    <text evidence="2 9">Belongs to the CN hydrolase family. Apolipoprotein N-acyltransferase subfamily.</text>
</comment>
<evidence type="ECO:0000313" key="11">
    <source>
        <dbReference type="EMBL" id="MBC8208438.1"/>
    </source>
</evidence>
<dbReference type="PANTHER" id="PTHR38686">
    <property type="entry name" value="APOLIPOPROTEIN N-ACYLTRANSFERASE"/>
    <property type="match status" value="1"/>
</dbReference>
<dbReference type="CDD" id="cd07571">
    <property type="entry name" value="ALP_N-acyl_transferase"/>
    <property type="match status" value="1"/>
</dbReference>
<dbReference type="EMBL" id="JACNLK010000040">
    <property type="protein sequence ID" value="MBC8208438.1"/>
    <property type="molecule type" value="Genomic_DNA"/>
</dbReference>
<keyword evidence="3 9" id="KW-1003">Cell membrane</keyword>
<reference evidence="11 12" key="1">
    <citation type="submission" date="2020-08" db="EMBL/GenBank/DDBJ databases">
        <title>Bridging the membrane lipid divide: bacteria of the FCB group superphylum have the potential to synthesize archaeal ether lipids.</title>
        <authorList>
            <person name="Villanueva L."/>
            <person name="Von Meijenfeldt F.A.B."/>
            <person name="Westbye A.B."/>
            <person name="Yadav S."/>
            <person name="Hopmans E.C."/>
            <person name="Dutilh B.E."/>
            <person name="Sinninghe Damste J.S."/>
        </authorList>
    </citation>
    <scope>NUCLEOTIDE SEQUENCE [LARGE SCALE GENOMIC DNA]</scope>
    <source>
        <strain evidence="11">NIOZ-UU81</strain>
    </source>
</reference>
<dbReference type="Pfam" id="PF00795">
    <property type="entry name" value="CN_hydrolase"/>
    <property type="match status" value="1"/>
</dbReference>
<dbReference type="HAMAP" id="MF_01148">
    <property type="entry name" value="Lnt"/>
    <property type="match status" value="1"/>
</dbReference>
<evidence type="ECO:0000259" key="10">
    <source>
        <dbReference type="PROSITE" id="PS50263"/>
    </source>
</evidence>
<comment type="pathway">
    <text evidence="9">Protein modification; lipoprotein biosynthesis (N-acyl transfer).</text>
</comment>
<feature type="transmembrane region" description="Helical" evidence="9">
    <location>
        <begin position="115"/>
        <end position="132"/>
    </location>
</feature>
<evidence type="ECO:0000256" key="1">
    <source>
        <dbReference type="ARBA" id="ARBA00004651"/>
    </source>
</evidence>
<dbReference type="PANTHER" id="PTHR38686:SF1">
    <property type="entry name" value="APOLIPOPROTEIN N-ACYLTRANSFERASE"/>
    <property type="match status" value="1"/>
</dbReference>
<evidence type="ECO:0000256" key="3">
    <source>
        <dbReference type="ARBA" id="ARBA00022475"/>
    </source>
</evidence>
<keyword evidence="7 9" id="KW-0472">Membrane</keyword>
<feature type="transmembrane region" description="Helical" evidence="9">
    <location>
        <begin position="170"/>
        <end position="187"/>
    </location>
</feature>
<evidence type="ECO:0000256" key="4">
    <source>
        <dbReference type="ARBA" id="ARBA00022679"/>
    </source>
</evidence>
<dbReference type="GO" id="GO:0016410">
    <property type="term" value="F:N-acyltransferase activity"/>
    <property type="evidence" value="ECO:0007669"/>
    <property type="project" value="UniProtKB-UniRule"/>
</dbReference>
<accession>A0A8J6N7Y3</accession>
<feature type="domain" description="CN hydrolase" evidence="10">
    <location>
        <begin position="232"/>
        <end position="477"/>
    </location>
</feature>
<dbReference type="AlphaFoldDB" id="A0A8J6N7Y3"/>
<organism evidence="11 12">
    <name type="scientific">Candidatus Desulfatifera sulfidica</name>
    <dbReference type="NCBI Taxonomy" id="2841691"/>
    <lineage>
        <taxon>Bacteria</taxon>
        <taxon>Pseudomonadati</taxon>
        <taxon>Thermodesulfobacteriota</taxon>
        <taxon>Desulfobulbia</taxon>
        <taxon>Desulfobulbales</taxon>
        <taxon>Desulfobulbaceae</taxon>
        <taxon>Candidatus Desulfatifera</taxon>
    </lineage>
</organism>
<comment type="caution">
    <text evidence="11">The sequence shown here is derived from an EMBL/GenBank/DDBJ whole genome shotgun (WGS) entry which is preliminary data.</text>
</comment>
<comment type="subcellular location">
    <subcellularLocation>
        <location evidence="1 9">Cell membrane</location>
        <topology evidence="1 9">Multi-pass membrane protein</topology>
    </subcellularLocation>
</comment>
<keyword evidence="6 9" id="KW-1133">Transmembrane helix</keyword>
<gene>
    <name evidence="9 11" type="primary">lnt</name>
    <name evidence="11" type="ORF">H8E79_04650</name>
</gene>
<proteinExistence type="inferred from homology"/>
<dbReference type="UniPathway" id="UPA00666"/>
<comment type="catalytic activity">
    <reaction evidence="9">
        <text>N-terminal S-1,2-diacyl-sn-glyceryl-L-cysteinyl-[lipoprotein] + a glycerophospholipid = N-acyl-S-1,2-diacyl-sn-glyceryl-L-cysteinyl-[lipoprotein] + a 2-acyl-sn-glycero-3-phospholipid + H(+)</text>
        <dbReference type="Rhea" id="RHEA:48228"/>
        <dbReference type="Rhea" id="RHEA-COMP:14681"/>
        <dbReference type="Rhea" id="RHEA-COMP:14684"/>
        <dbReference type="ChEBI" id="CHEBI:15378"/>
        <dbReference type="ChEBI" id="CHEBI:136912"/>
        <dbReference type="ChEBI" id="CHEBI:140656"/>
        <dbReference type="ChEBI" id="CHEBI:140657"/>
        <dbReference type="ChEBI" id="CHEBI:140660"/>
        <dbReference type="EC" id="2.3.1.269"/>
    </reaction>
</comment>
<comment type="function">
    <text evidence="9">Catalyzes the phospholipid dependent N-acylation of the N-terminal cysteine of apolipoprotein, the last step in lipoprotein maturation.</text>
</comment>
<dbReference type="EC" id="2.3.1.269" evidence="9"/>
<feature type="transmembrane region" description="Helical" evidence="9">
    <location>
        <begin position="488"/>
        <end position="508"/>
    </location>
</feature>
<keyword evidence="5 9" id="KW-0812">Transmembrane</keyword>
<feature type="transmembrane region" description="Helical" evidence="9">
    <location>
        <begin position="193"/>
        <end position="212"/>
    </location>
</feature>
<feature type="transmembrane region" description="Helical" evidence="9">
    <location>
        <begin position="53"/>
        <end position="74"/>
    </location>
</feature>
<evidence type="ECO:0000256" key="9">
    <source>
        <dbReference type="HAMAP-Rule" id="MF_01148"/>
    </source>
</evidence>
<protein>
    <recommendedName>
        <fullName evidence="9">Apolipoprotein N-acyltransferase</fullName>
        <shortName evidence="9">ALP N-acyltransferase</shortName>
        <ecNumber evidence="9">2.3.1.269</ecNumber>
    </recommendedName>
</protein>
<evidence type="ECO:0000256" key="7">
    <source>
        <dbReference type="ARBA" id="ARBA00023136"/>
    </source>
</evidence>
<keyword evidence="4 9" id="KW-0808">Transferase</keyword>
<dbReference type="Proteomes" id="UP000599024">
    <property type="component" value="Unassembled WGS sequence"/>
</dbReference>
<evidence type="ECO:0000256" key="8">
    <source>
        <dbReference type="ARBA" id="ARBA00023315"/>
    </source>
</evidence>
<evidence type="ECO:0000256" key="5">
    <source>
        <dbReference type="ARBA" id="ARBA00022692"/>
    </source>
</evidence>
<dbReference type="InterPro" id="IPR003010">
    <property type="entry name" value="C-N_Hydrolase"/>
</dbReference>